<keyword evidence="2" id="KW-1185">Reference proteome</keyword>
<dbReference type="RefSeq" id="WP_260167666.1">
    <property type="nucleotide sequence ID" value="NZ_FZQA01000004.1"/>
</dbReference>
<accession>A0A239PVF8</accession>
<reference evidence="1 2" key="1">
    <citation type="submission" date="2017-07" db="EMBL/GenBank/DDBJ databases">
        <authorList>
            <person name="Sun Z.S."/>
            <person name="Albrecht U."/>
            <person name="Echele G."/>
            <person name="Lee C.C."/>
        </authorList>
    </citation>
    <scope>NUCLEOTIDE SEQUENCE [LARGE SCALE GENOMIC DNA]</scope>
    <source>
        <strain evidence="1 2">CGMCC 1.12710</strain>
    </source>
</reference>
<evidence type="ECO:0000313" key="2">
    <source>
        <dbReference type="Proteomes" id="UP000198346"/>
    </source>
</evidence>
<dbReference type="Proteomes" id="UP000198346">
    <property type="component" value="Unassembled WGS sequence"/>
</dbReference>
<protein>
    <submittedName>
        <fullName evidence="1">Uncharacterized protein</fullName>
    </submittedName>
</protein>
<organism evidence="1 2">
    <name type="scientific">Amphiplicatus metriothermophilus</name>
    <dbReference type="NCBI Taxonomy" id="1519374"/>
    <lineage>
        <taxon>Bacteria</taxon>
        <taxon>Pseudomonadati</taxon>
        <taxon>Pseudomonadota</taxon>
        <taxon>Alphaproteobacteria</taxon>
        <taxon>Parvularculales</taxon>
        <taxon>Parvularculaceae</taxon>
        <taxon>Amphiplicatus</taxon>
    </lineage>
</organism>
<sequence length="41" mass="4503">MRFMLILVGVVLAALAGLFIYGQLLEPETRLIEQEAILSNG</sequence>
<name>A0A239PVF8_9PROT</name>
<proteinExistence type="predicted"/>
<gene>
    <name evidence="1" type="ORF">SAMN06297382_2192</name>
</gene>
<evidence type="ECO:0000313" key="1">
    <source>
        <dbReference type="EMBL" id="SNT74281.1"/>
    </source>
</evidence>
<dbReference type="EMBL" id="FZQA01000004">
    <property type="protein sequence ID" value="SNT74281.1"/>
    <property type="molecule type" value="Genomic_DNA"/>
</dbReference>
<dbReference type="AlphaFoldDB" id="A0A239PVF8"/>